<evidence type="ECO:0000256" key="10">
    <source>
        <dbReference type="ARBA" id="ARBA00022729"/>
    </source>
</evidence>
<dbReference type="EMBL" id="DS469557">
    <property type="protein sequence ID" value="EDO43098.1"/>
    <property type="molecule type" value="Genomic_DNA"/>
</dbReference>
<dbReference type="eggNOG" id="KOG3866">
    <property type="taxonomic scope" value="Eukaryota"/>
</dbReference>
<feature type="domain" description="EF-hand" evidence="18">
    <location>
        <begin position="228"/>
        <end position="263"/>
    </location>
</feature>
<evidence type="ECO:0000256" key="8">
    <source>
        <dbReference type="ARBA" id="ARBA00022553"/>
    </source>
</evidence>
<dbReference type="CDD" id="cd00051">
    <property type="entry name" value="EFh"/>
    <property type="match status" value="1"/>
</dbReference>
<feature type="region of interest" description="Disordered" evidence="16">
    <location>
        <begin position="155"/>
        <end position="221"/>
    </location>
</feature>
<keyword evidence="20" id="KW-1185">Reference proteome</keyword>
<dbReference type="GO" id="GO:0005085">
    <property type="term" value="F:guanyl-nucleotide exchange factor activity"/>
    <property type="evidence" value="ECO:0007669"/>
    <property type="project" value="UniProtKB-KW"/>
</dbReference>
<feature type="compositionally biased region" description="Basic and acidic residues" evidence="16">
    <location>
        <begin position="266"/>
        <end position="298"/>
    </location>
</feature>
<sequence length="382" mass="46065">MDSKLSLLSLLVVLVLVTLCYAPPVKRGKPAEKAPEPNKDDPEYARYLRQVIEILEKDEDYVRKLMNASDDDLRSGRIAEDIDLVKHDVRSKLDELKRQEVERQRMIRRQMNDHLNGIKEREYWNPLFDDENPDFFGADDFKKLLWKHHEEMDKQDRERREEFKKHEMQKEHERKIKMKDMDEKHRKEAEEHFRELQEKHHNQSKQLHHPGSKAQLEQVWEESDGLDAKDFDPKTFFKLHDVNGDGFLDTGELEALFVKEVTKLYNPKDEDYDPKERDEEISRMREHVMNEIDKDKDGFVSQDEFLQSSKGEEFDKDDGWKSVEDERPYTDEELAEFEKSLEQDQHPSEQQQRHDQQQQHHDQQQQQHHDQQQQHHEQQKPQ</sequence>
<evidence type="ECO:0000256" key="5">
    <source>
        <dbReference type="ARBA" id="ARBA00008063"/>
    </source>
</evidence>
<keyword evidence="12" id="KW-0106">Calcium</keyword>
<feature type="domain" description="EF-hand" evidence="18">
    <location>
        <begin position="280"/>
        <end position="315"/>
    </location>
</feature>
<evidence type="ECO:0000256" key="14">
    <source>
        <dbReference type="ARBA" id="ARBA00023125"/>
    </source>
</evidence>
<keyword evidence="8" id="KW-0597">Phosphoprotein</keyword>
<evidence type="ECO:0000256" key="15">
    <source>
        <dbReference type="ARBA" id="ARBA00023136"/>
    </source>
</evidence>
<dbReference type="InParanoid" id="A7RZI2"/>
<dbReference type="PANTHER" id="PTHR19237">
    <property type="entry name" value="NUCLEOBINDIN"/>
    <property type="match status" value="1"/>
</dbReference>
<dbReference type="GO" id="GO:0003677">
    <property type="term" value="F:DNA binding"/>
    <property type="evidence" value="ECO:0007669"/>
    <property type="project" value="UniProtKB-KW"/>
</dbReference>
<dbReference type="STRING" id="45351.A7RZI2"/>
<dbReference type="InterPro" id="IPR002048">
    <property type="entry name" value="EF_hand_dom"/>
</dbReference>
<dbReference type="Proteomes" id="UP000001593">
    <property type="component" value="Unassembled WGS sequence"/>
</dbReference>
<accession>A7RZI2</accession>
<keyword evidence="14" id="KW-0238">DNA-binding</keyword>
<dbReference type="Pfam" id="PF13499">
    <property type="entry name" value="EF-hand_7"/>
    <property type="match status" value="1"/>
</dbReference>
<dbReference type="AlphaFoldDB" id="A7RZI2"/>
<dbReference type="Pfam" id="PF25434">
    <property type="entry name" value="NUCB1_N"/>
    <property type="match status" value="1"/>
</dbReference>
<dbReference type="PhylomeDB" id="A7RZI2"/>
<dbReference type="GO" id="GO:0005794">
    <property type="term" value="C:Golgi apparatus"/>
    <property type="evidence" value="ECO:0007669"/>
    <property type="project" value="UniProtKB-SubCell"/>
</dbReference>
<keyword evidence="9" id="KW-0344">Guanine-nucleotide releasing factor</keyword>
<dbReference type="InterPro" id="IPR057576">
    <property type="entry name" value="NUCB1_N"/>
</dbReference>
<dbReference type="InterPro" id="IPR018247">
    <property type="entry name" value="EF_Hand_1_Ca_BS"/>
</dbReference>
<dbReference type="HOGENOM" id="CLU_031153_1_0_1"/>
<keyword evidence="6" id="KW-0963">Cytoplasm</keyword>
<comment type="subcellular location">
    <subcellularLocation>
        <location evidence="2">Cytoplasm</location>
    </subcellularLocation>
    <subcellularLocation>
        <location evidence="3">Golgi apparatus</location>
    </subcellularLocation>
    <subcellularLocation>
        <location evidence="1">Membrane</location>
        <topology evidence="1">Peripheral membrane protein</topology>
    </subcellularLocation>
    <subcellularLocation>
        <location evidence="4">Secreted</location>
    </subcellularLocation>
</comment>
<dbReference type="SMART" id="SM00054">
    <property type="entry name" value="EFh"/>
    <property type="match status" value="2"/>
</dbReference>
<evidence type="ECO:0000256" key="4">
    <source>
        <dbReference type="ARBA" id="ARBA00004613"/>
    </source>
</evidence>
<evidence type="ECO:0000256" key="3">
    <source>
        <dbReference type="ARBA" id="ARBA00004555"/>
    </source>
</evidence>
<evidence type="ECO:0000313" key="20">
    <source>
        <dbReference type="Proteomes" id="UP000001593"/>
    </source>
</evidence>
<dbReference type="OMA" id="QETDTNH"/>
<dbReference type="GO" id="GO:0005576">
    <property type="term" value="C:extracellular region"/>
    <property type="evidence" value="ECO:0007669"/>
    <property type="project" value="UniProtKB-SubCell"/>
</dbReference>
<evidence type="ECO:0000256" key="17">
    <source>
        <dbReference type="SAM" id="SignalP"/>
    </source>
</evidence>
<dbReference type="GO" id="GO:0005793">
    <property type="term" value="C:endoplasmic reticulum-Golgi intermediate compartment"/>
    <property type="evidence" value="ECO:0000318"/>
    <property type="project" value="GO_Central"/>
</dbReference>
<feature type="region of interest" description="Disordered" evidence="16">
    <location>
        <begin position="266"/>
        <end position="382"/>
    </location>
</feature>
<evidence type="ECO:0000313" key="19">
    <source>
        <dbReference type="EMBL" id="EDO43098.1"/>
    </source>
</evidence>
<feature type="compositionally biased region" description="Basic and acidic residues" evidence="16">
    <location>
        <begin position="310"/>
        <end position="382"/>
    </location>
</feature>
<keyword evidence="15" id="KW-0472">Membrane</keyword>
<evidence type="ECO:0000256" key="11">
    <source>
        <dbReference type="ARBA" id="ARBA00022737"/>
    </source>
</evidence>
<dbReference type="PROSITE" id="PS50222">
    <property type="entry name" value="EF_HAND_2"/>
    <property type="match status" value="2"/>
</dbReference>
<dbReference type="PANTHER" id="PTHR19237:SF20">
    <property type="entry name" value="NUCLEOBINDIN 1"/>
    <property type="match status" value="1"/>
</dbReference>
<proteinExistence type="inferred from homology"/>
<evidence type="ECO:0000256" key="2">
    <source>
        <dbReference type="ARBA" id="ARBA00004496"/>
    </source>
</evidence>
<dbReference type="InterPro" id="IPR011992">
    <property type="entry name" value="EF-hand-dom_pair"/>
</dbReference>
<evidence type="ECO:0000259" key="18">
    <source>
        <dbReference type="PROSITE" id="PS50222"/>
    </source>
</evidence>
<reference evidence="19 20" key="1">
    <citation type="journal article" date="2007" name="Science">
        <title>Sea anemone genome reveals ancestral eumetazoan gene repertoire and genomic organization.</title>
        <authorList>
            <person name="Putnam N.H."/>
            <person name="Srivastava M."/>
            <person name="Hellsten U."/>
            <person name="Dirks B."/>
            <person name="Chapman J."/>
            <person name="Salamov A."/>
            <person name="Terry A."/>
            <person name="Shapiro H."/>
            <person name="Lindquist E."/>
            <person name="Kapitonov V.V."/>
            <person name="Jurka J."/>
            <person name="Genikhovich G."/>
            <person name="Grigoriev I.V."/>
            <person name="Lucas S.M."/>
            <person name="Steele R.E."/>
            <person name="Finnerty J.R."/>
            <person name="Technau U."/>
            <person name="Martindale M.Q."/>
            <person name="Rokhsar D.S."/>
        </authorList>
    </citation>
    <scope>NUCLEOTIDE SEQUENCE [LARGE SCALE GENOMIC DNA]</scope>
    <source>
        <strain evidence="20">CH2 X CH6</strain>
    </source>
</reference>
<feature type="chain" id="PRO_5002713987" description="EF-hand domain-containing protein" evidence="17">
    <location>
        <begin position="23"/>
        <end position="382"/>
    </location>
</feature>
<feature type="compositionally biased region" description="Basic residues" evidence="16">
    <location>
        <begin position="202"/>
        <end position="211"/>
    </location>
</feature>
<evidence type="ECO:0000256" key="6">
    <source>
        <dbReference type="ARBA" id="ARBA00022490"/>
    </source>
</evidence>
<evidence type="ECO:0000256" key="9">
    <source>
        <dbReference type="ARBA" id="ARBA00022658"/>
    </source>
</evidence>
<evidence type="ECO:0000256" key="12">
    <source>
        <dbReference type="ARBA" id="ARBA00022837"/>
    </source>
</evidence>
<keyword evidence="11" id="KW-0677">Repeat</keyword>
<keyword evidence="10 17" id="KW-0732">Signal</keyword>
<organism evidence="19 20">
    <name type="scientific">Nematostella vectensis</name>
    <name type="common">Starlet sea anemone</name>
    <dbReference type="NCBI Taxonomy" id="45351"/>
    <lineage>
        <taxon>Eukaryota</taxon>
        <taxon>Metazoa</taxon>
        <taxon>Cnidaria</taxon>
        <taxon>Anthozoa</taxon>
        <taxon>Hexacorallia</taxon>
        <taxon>Actiniaria</taxon>
        <taxon>Edwardsiidae</taxon>
        <taxon>Nematostella</taxon>
    </lineage>
</organism>
<keyword evidence="13" id="KW-0333">Golgi apparatus</keyword>
<evidence type="ECO:0000256" key="7">
    <source>
        <dbReference type="ARBA" id="ARBA00022525"/>
    </source>
</evidence>
<dbReference type="GO" id="GO:0016020">
    <property type="term" value="C:membrane"/>
    <property type="evidence" value="ECO:0007669"/>
    <property type="project" value="UniProtKB-SubCell"/>
</dbReference>
<name>A7RZI2_NEMVE</name>
<dbReference type="Gene3D" id="1.10.238.10">
    <property type="entry name" value="EF-hand"/>
    <property type="match status" value="1"/>
</dbReference>
<protein>
    <recommendedName>
        <fullName evidence="18">EF-hand domain-containing protein</fullName>
    </recommendedName>
</protein>
<dbReference type="PROSITE" id="PS00018">
    <property type="entry name" value="EF_HAND_1"/>
    <property type="match status" value="2"/>
</dbReference>
<dbReference type="GO" id="GO:0005509">
    <property type="term" value="F:calcium ion binding"/>
    <property type="evidence" value="ECO:0000318"/>
    <property type="project" value="GO_Central"/>
</dbReference>
<evidence type="ECO:0000256" key="16">
    <source>
        <dbReference type="SAM" id="MobiDB-lite"/>
    </source>
</evidence>
<feature type="signal peptide" evidence="17">
    <location>
        <begin position="1"/>
        <end position="22"/>
    </location>
</feature>
<keyword evidence="7" id="KW-0964">Secreted</keyword>
<evidence type="ECO:0000256" key="1">
    <source>
        <dbReference type="ARBA" id="ARBA00004170"/>
    </source>
</evidence>
<comment type="similarity">
    <text evidence="5">Belongs to the nucleobindin family.</text>
</comment>
<dbReference type="InterPro" id="IPR040250">
    <property type="entry name" value="Nucleobindin"/>
</dbReference>
<feature type="compositionally biased region" description="Basic and acidic residues" evidence="16">
    <location>
        <begin position="155"/>
        <end position="201"/>
    </location>
</feature>
<gene>
    <name evidence="19" type="ORF">NEMVEDRAFT_v1g98857</name>
</gene>
<dbReference type="SUPFAM" id="SSF47473">
    <property type="entry name" value="EF-hand"/>
    <property type="match status" value="1"/>
</dbReference>
<evidence type="ECO:0000256" key="13">
    <source>
        <dbReference type="ARBA" id="ARBA00023034"/>
    </source>
</evidence>